<evidence type="ECO:0008006" key="6">
    <source>
        <dbReference type="Google" id="ProtNLM"/>
    </source>
</evidence>
<feature type="domain" description="Reverse transcriptase" evidence="2">
    <location>
        <begin position="607"/>
        <end position="819"/>
    </location>
</feature>
<dbReference type="SUPFAM" id="SSF56219">
    <property type="entry name" value="DNase I-like"/>
    <property type="match status" value="1"/>
</dbReference>
<feature type="region of interest" description="Disordered" evidence="1">
    <location>
        <begin position="302"/>
        <end position="363"/>
    </location>
</feature>
<proteinExistence type="predicted"/>
<sequence>MAAGQLLSCWSCNVRTFGAAWVAADAALSEQQDVIMLQETSHTRDEFIRYQNSFSRRGFAVYQAPACARKDGRPVGGVLALVSKRHRQRFLWKRAGPGGQVLAVEVAGQVLANTYVHPDGHAQGIIDGIDHDFCVDNTTRWVACGDWNEVPGKLTAPPFVEQKGVSSAAGEWTPTRYKDPSGRQPRPIDYAFVFNSEVDSFDFANYQLSDHKVICFSLRAPPGGIATEVRLRPHVQYGRPPGVPQDTWVEVTRRLWEDRQHDQRNCPHEPGSRSAQQWVNTEWKSFTAALAETLDEAAAHLATPSGERRGEEEEEVDVADGAWRAADYTGAPLSSERVPSRRTVERRRPRRQEVPKGDVSTHEVQWSKLQATAAGSFRQRRCANTLGRLRRLLWLESHGQGRSDEARELRIRCDRADATLGLGSAAEEQQLLDRTRQLEAKILLFEHKMRQLQEDDRQERIEQWKTSMKEDRRAHQWLRGVMPTDPAVSDEQGNVSRSKSEALEFLKQRWRRVWDRPKPDPARWQDYLAAHLPSRADDEAVWRPLDEGEVRTAMERLRGSSAGPDGWLGAELCDALCALGAITFLLNQFETLGLVPDEWKAMRQVHIPKDDTDEGPVSTASLRPISVTSSWYRLWASARFRSHDCSEWIDTWWDDAMLGARKAAEAHEGIAWAVGAAAAGKYLTSWDFSLAFDHTDPEIAAKAFDTLGMPSNVNNMLSEMWCHQLRWLQLGQAVHPEPQRVASSLPQGDPFSPLGLSAVLLAPLLRLRHTCPGVDCRLYVDDRTWAADTAADLKAGGDVWCDASDVFGFVENEGKKQWLHKTPHGRKRLEEDGIDGTCIVDSATVLGAKITGGVRRKASRKERRKLEEAKRQLRRAAKLPTAPRDRLRVAAAGPLAKGCWGWVEGPPNQLDTRQADAAVARVARAPKAALVPLRRLLLGHRADLRYRASHDAVVACARVERKDRGRGSITDVPWTQQGTKGLPAAFDRHLSWTGWRRTPEAWTWEHAELPEAVFSLRRGSPHWKEPRWLGHLLREAWRWRLHKDAIDSARHEAVQVRGWGAGGYDPVRIKAVQDLAQTKGNKAMRVLSGAIVSPLCVTRADGLPDGQCPWCRASLGSHDHLAWQCDGLAQERPAGALPADAMQRRFFWTTGRKERSAVDAKIFEWGLRLDDILINWRYSSDGFLEQFGRPQEVA</sequence>
<evidence type="ECO:0000256" key="1">
    <source>
        <dbReference type="SAM" id="MobiDB-lite"/>
    </source>
</evidence>
<keyword evidence="5" id="KW-1185">Reference proteome</keyword>
<dbReference type="Gene3D" id="3.60.10.10">
    <property type="entry name" value="Endonuclease/exonuclease/phosphatase"/>
    <property type="match status" value="1"/>
</dbReference>
<protein>
    <recommendedName>
        <fullName evidence="6">Reverse transcriptase domain-containing protein</fullName>
    </recommendedName>
</protein>
<evidence type="ECO:0000313" key="4">
    <source>
        <dbReference type="EMBL" id="CAK0789281.1"/>
    </source>
</evidence>
<accession>A0ABN9PDR2</accession>
<gene>
    <name evidence="4" type="ORF">PCOR1329_LOCUS904</name>
</gene>
<feature type="compositionally biased region" description="Basic and acidic residues" evidence="1">
    <location>
        <begin position="351"/>
        <end position="361"/>
    </location>
</feature>
<organism evidence="4 5">
    <name type="scientific">Prorocentrum cordatum</name>
    <dbReference type="NCBI Taxonomy" id="2364126"/>
    <lineage>
        <taxon>Eukaryota</taxon>
        <taxon>Sar</taxon>
        <taxon>Alveolata</taxon>
        <taxon>Dinophyceae</taxon>
        <taxon>Prorocentrales</taxon>
        <taxon>Prorocentraceae</taxon>
        <taxon>Prorocentrum</taxon>
    </lineage>
</organism>
<evidence type="ECO:0000259" key="3">
    <source>
        <dbReference type="Pfam" id="PF03372"/>
    </source>
</evidence>
<dbReference type="InterPro" id="IPR005135">
    <property type="entry name" value="Endo/exonuclease/phosphatase"/>
</dbReference>
<evidence type="ECO:0000259" key="2">
    <source>
        <dbReference type="Pfam" id="PF00078"/>
    </source>
</evidence>
<dbReference type="Pfam" id="PF03372">
    <property type="entry name" value="Exo_endo_phos"/>
    <property type="match status" value="1"/>
</dbReference>
<dbReference type="InterPro" id="IPR000477">
    <property type="entry name" value="RT_dom"/>
</dbReference>
<dbReference type="EMBL" id="CAUYUJ010000214">
    <property type="protein sequence ID" value="CAK0789281.1"/>
    <property type="molecule type" value="Genomic_DNA"/>
</dbReference>
<comment type="caution">
    <text evidence="4">The sequence shown here is derived from an EMBL/GenBank/DDBJ whole genome shotgun (WGS) entry which is preliminary data.</text>
</comment>
<dbReference type="Pfam" id="PF00078">
    <property type="entry name" value="RVT_1"/>
    <property type="match status" value="1"/>
</dbReference>
<reference evidence="4" key="1">
    <citation type="submission" date="2023-10" db="EMBL/GenBank/DDBJ databases">
        <authorList>
            <person name="Chen Y."/>
            <person name="Shah S."/>
            <person name="Dougan E. K."/>
            <person name="Thang M."/>
            <person name="Chan C."/>
        </authorList>
    </citation>
    <scope>NUCLEOTIDE SEQUENCE [LARGE SCALE GENOMIC DNA]</scope>
</reference>
<evidence type="ECO:0000313" key="5">
    <source>
        <dbReference type="Proteomes" id="UP001189429"/>
    </source>
</evidence>
<dbReference type="InterPro" id="IPR036691">
    <property type="entry name" value="Endo/exonu/phosph_ase_sf"/>
</dbReference>
<name>A0ABN9PDR2_9DINO</name>
<dbReference type="Proteomes" id="UP001189429">
    <property type="component" value="Unassembled WGS sequence"/>
</dbReference>
<feature type="domain" description="Endonuclease/exonuclease/phosphatase" evidence="3">
    <location>
        <begin position="24"/>
        <end position="211"/>
    </location>
</feature>